<evidence type="ECO:0000313" key="17">
    <source>
        <dbReference type="EMBL" id="GAK52024.1"/>
    </source>
</evidence>
<feature type="domain" description="Response regulatory" evidence="16">
    <location>
        <begin position="466"/>
        <end position="582"/>
    </location>
</feature>
<dbReference type="SMART" id="SM00388">
    <property type="entry name" value="HisKA"/>
    <property type="match status" value="1"/>
</dbReference>
<dbReference type="GO" id="GO:0016020">
    <property type="term" value="C:membrane"/>
    <property type="evidence" value="ECO:0007669"/>
    <property type="project" value="UniProtKB-SubCell"/>
</dbReference>
<dbReference type="Gene3D" id="3.30.565.10">
    <property type="entry name" value="Histidine kinase-like ATPase, C-terminal domain"/>
    <property type="match status" value="1"/>
</dbReference>
<keyword evidence="10" id="KW-1133">Transmembrane helix</keyword>
<dbReference type="EMBL" id="DF820458">
    <property type="protein sequence ID" value="GAK52024.1"/>
    <property type="molecule type" value="Genomic_DNA"/>
</dbReference>
<dbReference type="GO" id="GO:0005524">
    <property type="term" value="F:ATP binding"/>
    <property type="evidence" value="ECO:0007669"/>
    <property type="project" value="UniProtKB-KW"/>
</dbReference>
<dbReference type="PANTHER" id="PTHR45339:SF1">
    <property type="entry name" value="HYBRID SIGNAL TRANSDUCTION HISTIDINE KINASE J"/>
    <property type="match status" value="1"/>
</dbReference>
<dbReference type="InterPro" id="IPR003018">
    <property type="entry name" value="GAF"/>
</dbReference>
<dbReference type="InterPro" id="IPR003661">
    <property type="entry name" value="HisK_dim/P_dom"/>
</dbReference>
<dbReference type="Proteomes" id="UP000030700">
    <property type="component" value="Unassembled WGS sequence"/>
</dbReference>
<dbReference type="InterPro" id="IPR003594">
    <property type="entry name" value="HATPase_dom"/>
</dbReference>
<evidence type="ECO:0000256" key="3">
    <source>
        <dbReference type="ARBA" id="ARBA00012438"/>
    </source>
</evidence>
<name>A0A081BNQ8_9BACT</name>
<keyword evidence="11" id="KW-0902">Two-component regulatory system</keyword>
<keyword evidence="7" id="KW-0547">Nucleotide-binding</keyword>
<sequence>MNLDTITELSILYEIASISAKTLDLPQLIEIALEKSVRLLGNDAAAFYLYSSQNHQFSPTNARGIPLTSIVPIEADAVDLAQPCILFQPEAGDGCRLAPLKPPFQMKYAALFPLHYQRRPAAMLLVIRFHGEPFGQTVLQLLSVLRKHVELRLENFYILQEKEDAFNHLFRERCKLEQANATLHQKHQEIERISQDAEAARRAAEFASHAKSEFLANMSHELRTPLNAILGLTRVMLHHPGTPPDICDNLNIIQRSGEHLLKLINDVLDLSKIEAGRMMLTENEFDVYHLLGELKNMFFLRAQEKRLRLSVEIPATIPRYFQADEVKLRQIIINLLNNAIKFTTHGGIAIRVSMKDASMTEASRLIFEIEDTGPGISLEEQEQMFDAFIQTAAGRAIREGTGLGLSISRKFAQLMGGHLSVRSRPGEGATFTVNVIARPVNLRHEAVKQPAEQYVLAVEPGQPTYRLLIVDDHADNRLVLAQLLTPLGFEIREAEHGRDALQIWRGWKPHLIWMDLRMPVMDGYTAIRRIKRTKQGKQTVIIAMTADVVEENREEIFATGCNDYVGKPFQEQEIFHLLEKHLGLKFLYAEDRYTRSEQDKSTLQEWEIQRLREHLDRLSHEQQTALHQAIDAIHIEAIQARIAQIRPQDSALAESLESLVKQYRFDILQFLFEEIPHDSV</sequence>
<feature type="coiled-coil region" evidence="14">
    <location>
        <begin position="176"/>
        <end position="203"/>
    </location>
</feature>
<protein>
    <recommendedName>
        <fullName evidence="3">histidine kinase</fullName>
        <ecNumber evidence="3">2.7.13.3</ecNumber>
    </recommendedName>
</protein>
<dbReference type="InterPro" id="IPR001789">
    <property type="entry name" value="Sig_transdc_resp-reg_receiver"/>
</dbReference>
<dbReference type="InterPro" id="IPR036890">
    <property type="entry name" value="HATPase_C_sf"/>
</dbReference>
<dbReference type="InterPro" id="IPR036097">
    <property type="entry name" value="HisK_dim/P_sf"/>
</dbReference>
<comment type="catalytic activity">
    <reaction evidence="1">
        <text>ATP + protein L-histidine = ADP + protein N-phospho-L-histidine.</text>
        <dbReference type="EC" id="2.7.13.3"/>
    </reaction>
</comment>
<dbReference type="AlphaFoldDB" id="A0A081BNQ8"/>
<dbReference type="PRINTS" id="PR00344">
    <property type="entry name" value="BCTRLSENSOR"/>
</dbReference>
<organism evidence="17">
    <name type="scientific">Candidatus Moduliflexus flocculans</name>
    <dbReference type="NCBI Taxonomy" id="1499966"/>
    <lineage>
        <taxon>Bacteria</taxon>
        <taxon>Candidatus Moduliflexota</taxon>
        <taxon>Candidatus Moduliflexia</taxon>
        <taxon>Candidatus Moduliflexales</taxon>
        <taxon>Candidatus Moduliflexaceae</taxon>
    </lineage>
</organism>
<dbReference type="SMART" id="SM00065">
    <property type="entry name" value="GAF"/>
    <property type="match status" value="1"/>
</dbReference>
<dbReference type="EC" id="2.7.13.3" evidence="3"/>
<dbReference type="PANTHER" id="PTHR45339">
    <property type="entry name" value="HYBRID SIGNAL TRANSDUCTION HISTIDINE KINASE J"/>
    <property type="match status" value="1"/>
</dbReference>
<dbReference type="CDD" id="cd17546">
    <property type="entry name" value="REC_hyHK_CKI1_RcsC-like"/>
    <property type="match status" value="1"/>
</dbReference>
<evidence type="ECO:0000256" key="6">
    <source>
        <dbReference type="ARBA" id="ARBA00022692"/>
    </source>
</evidence>
<keyword evidence="9" id="KW-0067">ATP-binding</keyword>
<keyword evidence="8 17" id="KW-0418">Kinase</keyword>
<dbReference type="FunFam" id="3.30.565.10:FF:000010">
    <property type="entry name" value="Sensor histidine kinase RcsC"/>
    <property type="match status" value="1"/>
</dbReference>
<dbReference type="SUPFAM" id="SSF52172">
    <property type="entry name" value="CheY-like"/>
    <property type="match status" value="1"/>
</dbReference>
<dbReference type="SUPFAM" id="SSF47384">
    <property type="entry name" value="Homodimeric domain of signal transducing histidine kinase"/>
    <property type="match status" value="1"/>
</dbReference>
<evidence type="ECO:0000256" key="4">
    <source>
        <dbReference type="ARBA" id="ARBA00022553"/>
    </source>
</evidence>
<proteinExistence type="predicted"/>
<dbReference type="Gene3D" id="1.10.287.130">
    <property type="match status" value="1"/>
</dbReference>
<dbReference type="Pfam" id="PF00072">
    <property type="entry name" value="Response_reg"/>
    <property type="match status" value="1"/>
</dbReference>
<dbReference type="GO" id="GO:0000155">
    <property type="term" value="F:phosphorelay sensor kinase activity"/>
    <property type="evidence" value="ECO:0007669"/>
    <property type="project" value="InterPro"/>
</dbReference>
<evidence type="ECO:0000259" key="16">
    <source>
        <dbReference type="PROSITE" id="PS50110"/>
    </source>
</evidence>
<accession>A0A081BNQ8</accession>
<dbReference type="HOGENOM" id="CLU_000445_114_15_0"/>
<keyword evidence="5" id="KW-0808">Transferase</keyword>
<dbReference type="STRING" id="1499966.U14_03271"/>
<feature type="modified residue" description="4-aspartylphosphate" evidence="13">
    <location>
        <position position="515"/>
    </location>
</feature>
<dbReference type="PROSITE" id="PS50109">
    <property type="entry name" value="HIS_KIN"/>
    <property type="match status" value="1"/>
</dbReference>
<evidence type="ECO:0000256" key="8">
    <source>
        <dbReference type="ARBA" id="ARBA00022777"/>
    </source>
</evidence>
<evidence type="ECO:0000313" key="18">
    <source>
        <dbReference type="Proteomes" id="UP000030700"/>
    </source>
</evidence>
<dbReference type="PROSITE" id="PS50110">
    <property type="entry name" value="RESPONSE_REGULATORY"/>
    <property type="match status" value="1"/>
</dbReference>
<dbReference type="InterPro" id="IPR011006">
    <property type="entry name" value="CheY-like_superfamily"/>
</dbReference>
<dbReference type="CDD" id="cd16922">
    <property type="entry name" value="HATPase_EvgS-ArcB-TorS-like"/>
    <property type="match status" value="1"/>
</dbReference>
<evidence type="ECO:0000256" key="10">
    <source>
        <dbReference type="ARBA" id="ARBA00022989"/>
    </source>
</evidence>
<dbReference type="Pfam" id="PF00512">
    <property type="entry name" value="HisKA"/>
    <property type="match status" value="1"/>
</dbReference>
<dbReference type="SUPFAM" id="SSF55874">
    <property type="entry name" value="ATPase domain of HSP90 chaperone/DNA topoisomerase II/histidine kinase"/>
    <property type="match status" value="1"/>
</dbReference>
<comment type="subcellular location">
    <subcellularLocation>
        <location evidence="2">Membrane</location>
    </subcellularLocation>
</comment>
<evidence type="ECO:0000256" key="9">
    <source>
        <dbReference type="ARBA" id="ARBA00022840"/>
    </source>
</evidence>
<evidence type="ECO:0000259" key="15">
    <source>
        <dbReference type="PROSITE" id="PS50109"/>
    </source>
</evidence>
<evidence type="ECO:0000256" key="13">
    <source>
        <dbReference type="PROSITE-ProRule" id="PRU00169"/>
    </source>
</evidence>
<keyword evidence="12" id="KW-0472">Membrane</keyword>
<dbReference type="InterPro" id="IPR005467">
    <property type="entry name" value="His_kinase_dom"/>
</dbReference>
<evidence type="ECO:0000256" key="7">
    <source>
        <dbReference type="ARBA" id="ARBA00022741"/>
    </source>
</evidence>
<evidence type="ECO:0000256" key="14">
    <source>
        <dbReference type="SAM" id="Coils"/>
    </source>
</evidence>
<dbReference type="SUPFAM" id="SSF55781">
    <property type="entry name" value="GAF domain-like"/>
    <property type="match status" value="1"/>
</dbReference>
<gene>
    <name evidence="17" type="ORF">U14_03271</name>
</gene>
<dbReference type="InterPro" id="IPR029016">
    <property type="entry name" value="GAF-like_dom_sf"/>
</dbReference>
<dbReference type="SMART" id="SM00448">
    <property type="entry name" value="REC"/>
    <property type="match status" value="1"/>
</dbReference>
<feature type="domain" description="Histidine kinase" evidence="15">
    <location>
        <begin position="217"/>
        <end position="439"/>
    </location>
</feature>
<dbReference type="FunFam" id="1.10.287.130:FF:000004">
    <property type="entry name" value="Ethylene receptor 1"/>
    <property type="match status" value="1"/>
</dbReference>
<dbReference type="Gene3D" id="3.40.50.2300">
    <property type="match status" value="1"/>
</dbReference>
<evidence type="ECO:0000256" key="12">
    <source>
        <dbReference type="ARBA" id="ARBA00023136"/>
    </source>
</evidence>
<dbReference type="Gene3D" id="3.30.450.40">
    <property type="match status" value="1"/>
</dbReference>
<keyword evidence="4 13" id="KW-0597">Phosphoprotein</keyword>
<evidence type="ECO:0000256" key="11">
    <source>
        <dbReference type="ARBA" id="ARBA00023012"/>
    </source>
</evidence>
<dbReference type="Pfam" id="PF02518">
    <property type="entry name" value="HATPase_c"/>
    <property type="match status" value="1"/>
</dbReference>
<keyword evidence="6" id="KW-0812">Transmembrane</keyword>
<dbReference type="InterPro" id="IPR004358">
    <property type="entry name" value="Sig_transdc_His_kin-like_C"/>
</dbReference>
<evidence type="ECO:0000256" key="1">
    <source>
        <dbReference type="ARBA" id="ARBA00000085"/>
    </source>
</evidence>
<dbReference type="CDD" id="cd00082">
    <property type="entry name" value="HisKA"/>
    <property type="match status" value="1"/>
</dbReference>
<keyword evidence="14" id="KW-0175">Coiled coil</keyword>
<keyword evidence="18" id="KW-1185">Reference proteome</keyword>
<reference evidence="17" key="1">
    <citation type="journal article" date="2015" name="PeerJ">
        <title>First genomic representation of candidate bacterial phylum KSB3 points to enhanced environmental sensing as a trigger of wastewater bulking.</title>
        <authorList>
            <person name="Sekiguchi Y."/>
            <person name="Ohashi A."/>
            <person name="Parks D.H."/>
            <person name="Yamauchi T."/>
            <person name="Tyson G.W."/>
            <person name="Hugenholtz P."/>
        </authorList>
    </citation>
    <scope>NUCLEOTIDE SEQUENCE [LARGE SCALE GENOMIC DNA]</scope>
</reference>
<dbReference type="SMART" id="SM00387">
    <property type="entry name" value="HATPase_c"/>
    <property type="match status" value="1"/>
</dbReference>
<evidence type="ECO:0000256" key="2">
    <source>
        <dbReference type="ARBA" id="ARBA00004370"/>
    </source>
</evidence>
<evidence type="ECO:0000256" key="5">
    <source>
        <dbReference type="ARBA" id="ARBA00022679"/>
    </source>
</evidence>